<evidence type="ECO:0000259" key="7">
    <source>
        <dbReference type="PROSITE" id="PS50109"/>
    </source>
</evidence>
<name>A0A132BQ79_9RHOB</name>
<evidence type="ECO:0000256" key="1">
    <source>
        <dbReference type="ARBA" id="ARBA00000085"/>
    </source>
</evidence>
<dbReference type="PROSITE" id="PS50109">
    <property type="entry name" value="HIS_KIN"/>
    <property type="match status" value="1"/>
</dbReference>
<evidence type="ECO:0000256" key="4">
    <source>
        <dbReference type="ARBA" id="ARBA00022679"/>
    </source>
</evidence>
<dbReference type="SUPFAM" id="SSF55874">
    <property type="entry name" value="ATPase domain of HSP90 chaperone/DNA topoisomerase II/histidine kinase"/>
    <property type="match status" value="1"/>
</dbReference>
<proteinExistence type="predicted"/>
<dbReference type="InterPro" id="IPR050351">
    <property type="entry name" value="BphY/WalK/GraS-like"/>
</dbReference>
<feature type="compositionally biased region" description="Polar residues" evidence="6">
    <location>
        <begin position="101"/>
        <end position="110"/>
    </location>
</feature>
<keyword evidence="5" id="KW-0418">Kinase</keyword>
<sequence length="392" mass="43148">MTTQDSDSAQDPRPEWQFEFYHSNSVIELDAALTRLKRLLDTHLIGRYALDVVDVTDHPDRAEREKITATPTFLLRGPRETRKLLGVPSTVEDIHFLAGHTATQKQTPMNRNGRPTGPPSPSAAGSTAANDQELQLARAKAQLSQARQEIDEQEATIERLQSVNAELKDFAYRFAHDAKGPLRTVRQMIAFVEEDSGDALTEESRGDLQRAVDIAARLSTLMDNTLTYARAGAAPLTMKSVDLGKLLNWVSTDLRAALIESGGSVDIGPMPKVAGEESELYRLFLNLLGNAIKYRRPDVAPFVKIWSEPVKNSKQVRVHISDNGIGFDDSYGRRIFEPFTRLVDNSKYEGSGLGLAIVNRTVERHGGSISAKAKLGEGSTFSITLPAAPRQA</sequence>
<evidence type="ECO:0000256" key="2">
    <source>
        <dbReference type="ARBA" id="ARBA00012438"/>
    </source>
</evidence>
<dbReference type="GO" id="GO:0000156">
    <property type="term" value="F:phosphorelay response regulator activity"/>
    <property type="evidence" value="ECO:0007669"/>
    <property type="project" value="TreeGrafter"/>
</dbReference>
<dbReference type="PANTHER" id="PTHR42878:SF15">
    <property type="entry name" value="BACTERIOPHYTOCHROME"/>
    <property type="match status" value="1"/>
</dbReference>
<dbReference type="GO" id="GO:0048511">
    <property type="term" value="P:rhythmic process"/>
    <property type="evidence" value="ECO:0007669"/>
    <property type="project" value="InterPro"/>
</dbReference>
<evidence type="ECO:0000256" key="6">
    <source>
        <dbReference type="SAM" id="MobiDB-lite"/>
    </source>
</evidence>
<dbReference type="InterPro" id="IPR005467">
    <property type="entry name" value="His_kinase_dom"/>
</dbReference>
<dbReference type="Pfam" id="PF07689">
    <property type="entry name" value="KaiB"/>
    <property type="match status" value="1"/>
</dbReference>
<evidence type="ECO:0000313" key="9">
    <source>
        <dbReference type="Proteomes" id="UP000068382"/>
    </source>
</evidence>
<feature type="region of interest" description="Disordered" evidence="6">
    <location>
        <begin position="101"/>
        <end position="131"/>
    </location>
</feature>
<keyword evidence="4 8" id="KW-0808">Transferase</keyword>
<comment type="caution">
    <text evidence="8">The sequence shown here is derived from an EMBL/GenBank/DDBJ whole genome shotgun (WGS) entry which is preliminary data.</text>
</comment>
<dbReference type="Gene3D" id="3.40.30.10">
    <property type="entry name" value="Glutaredoxin"/>
    <property type="match status" value="1"/>
</dbReference>
<dbReference type="InterPro" id="IPR003594">
    <property type="entry name" value="HATPase_dom"/>
</dbReference>
<evidence type="ECO:0000256" key="5">
    <source>
        <dbReference type="ARBA" id="ARBA00022777"/>
    </source>
</evidence>
<dbReference type="InterPro" id="IPR003661">
    <property type="entry name" value="HisK_dim/P_dom"/>
</dbReference>
<keyword evidence="3" id="KW-0597">Phosphoprotein</keyword>
<dbReference type="SUPFAM" id="SSF52833">
    <property type="entry name" value="Thioredoxin-like"/>
    <property type="match status" value="1"/>
</dbReference>
<organism evidence="8 9">
    <name type="scientific">Tritonibacter horizontis</name>
    <dbReference type="NCBI Taxonomy" id="1768241"/>
    <lineage>
        <taxon>Bacteria</taxon>
        <taxon>Pseudomonadati</taxon>
        <taxon>Pseudomonadota</taxon>
        <taxon>Alphaproteobacteria</taxon>
        <taxon>Rhodobacterales</taxon>
        <taxon>Paracoccaceae</taxon>
        <taxon>Tritonibacter</taxon>
    </lineage>
</organism>
<evidence type="ECO:0000256" key="3">
    <source>
        <dbReference type="ARBA" id="ARBA00022553"/>
    </source>
</evidence>
<reference evidence="8 9" key="1">
    <citation type="submission" date="2015-12" db="EMBL/GenBank/DDBJ databases">
        <title>Genome sequence of the marine Rhodobacteraceae strain O3.65, Candidatus Tritonibacter horizontis.</title>
        <authorList>
            <person name="Poehlein A."/>
            <person name="Giebel H.A."/>
            <person name="Voget S."/>
            <person name="Brinkhoff T."/>
        </authorList>
    </citation>
    <scope>NUCLEOTIDE SEQUENCE [LARGE SCALE GENOMIC DNA]</scope>
    <source>
        <strain evidence="8 9">O3.65</strain>
    </source>
</reference>
<dbReference type="InterPro" id="IPR004358">
    <property type="entry name" value="Sig_transdc_His_kin-like_C"/>
</dbReference>
<dbReference type="AlphaFoldDB" id="A0A132BQ79"/>
<evidence type="ECO:0000313" key="8">
    <source>
        <dbReference type="EMBL" id="KUP90565.1"/>
    </source>
</evidence>
<dbReference type="Pfam" id="PF02518">
    <property type="entry name" value="HATPase_c"/>
    <property type="match status" value="1"/>
</dbReference>
<dbReference type="SUPFAM" id="SSF47384">
    <property type="entry name" value="Homodimeric domain of signal transducing histidine kinase"/>
    <property type="match status" value="1"/>
</dbReference>
<dbReference type="PRINTS" id="PR00344">
    <property type="entry name" value="BCTRLSENSOR"/>
</dbReference>
<dbReference type="SMART" id="SM01248">
    <property type="entry name" value="KaiB"/>
    <property type="match status" value="1"/>
</dbReference>
<dbReference type="EC" id="2.7.13.3" evidence="2"/>
<dbReference type="OrthoDB" id="9760752at2"/>
<feature type="domain" description="Histidine kinase" evidence="7">
    <location>
        <begin position="173"/>
        <end position="389"/>
    </location>
</feature>
<dbReference type="CDD" id="cd00082">
    <property type="entry name" value="HisKA"/>
    <property type="match status" value="1"/>
</dbReference>
<keyword evidence="9" id="KW-1185">Reference proteome</keyword>
<dbReference type="EMBL" id="LPUY01000138">
    <property type="protein sequence ID" value="KUP90565.1"/>
    <property type="molecule type" value="Genomic_DNA"/>
</dbReference>
<dbReference type="Gene3D" id="1.10.287.130">
    <property type="match status" value="1"/>
</dbReference>
<gene>
    <name evidence="8" type="primary">cph1_13</name>
    <name evidence="8" type="ORF">TRIHO_44300</name>
</gene>
<dbReference type="GO" id="GO:0000155">
    <property type="term" value="F:phosphorelay sensor kinase activity"/>
    <property type="evidence" value="ECO:0007669"/>
    <property type="project" value="InterPro"/>
</dbReference>
<dbReference type="InterPro" id="IPR036890">
    <property type="entry name" value="HATPase_C_sf"/>
</dbReference>
<dbReference type="Proteomes" id="UP000068382">
    <property type="component" value="Unassembled WGS sequence"/>
</dbReference>
<dbReference type="GO" id="GO:0030295">
    <property type="term" value="F:protein kinase activator activity"/>
    <property type="evidence" value="ECO:0007669"/>
    <property type="project" value="TreeGrafter"/>
</dbReference>
<protein>
    <recommendedName>
        <fullName evidence="2">histidine kinase</fullName>
        <ecNumber evidence="2">2.7.13.3</ecNumber>
    </recommendedName>
</protein>
<dbReference type="SMART" id="SM00387">
    <property type="entry name" value="HATPase_c"/>
    <property type="match status" value="1"/>
</dbReference>
<dbReference type="RefSeq" id="WP_068248870.1">
    <property type="nucleotide sequence ID" value="NZ_LPUY01000138.1"/>
</dbReference>
<dbReference type="GO" id="GO:0007234">
    <property type="term" value="P:osmosensory signaling via phosphorelay pathway"/>
    <property type="evidence" value="ECO:0007669"/>
    <property type="project" value="TreeGrafter"/>
</dbReference>
<dbReference type="InterPro" id="IPR011649">
    <property type="entry name" value="KaiB_domain"/>
</dbReference>
<dbReference type="InterPro" id="IPR036097">
    <property type="entry name" value="HisK_dim/P_sf"/>
</dbReference>
<dbReference type="PANTHER" id="PTHR42878">
    <property type="entry name" value="TWO-COMPONENT HISTIDINE KINASE"/>
    <property type="match status" value="1"/>
</dbReference>
<accession>A0A132BQ79</accession>
<dbReference type="Gene3D" id="3.30.565.10">
    <property type="entry name" value="Histidine kinase-like ATPase, C-terminal domain"/>
    <property type="match status" value="1"/>
</dbReference>
<comment type="catalytic activity">
    <reaction evidence="1">
        <text>ATP + protein L-histidine = ADP + protein N-phospho-L-histidine.</text>
        <dbReference type="EC" id="2.7.13.3"/>
    </reaction>
</comment>
<dbReference type="InterPro" id="IPR036249">
    <property type="entry name" value="Thioredoxin-like_sf"/>
</dbReference>